<sequence>MELCCNLQVDVNGEEIFLVDKKTVASYSGRLRKLFGRSNASLGNLKLIFHDFPGGAEGFELVLKFCYNNGNVELSSSNIPLLYSAAQFMEMNGSISGTQNLQEQTEKYLEDISDWTWSELLTALKRCQDLPLIPSPVLEKFLDSLVGRLSLAVEASSCPSTSSPDSSALRYSCDTKSTESLKTGFLHGLWWFEELLVLTPEFVKMAVQLMLKRNFDEVVVSKFLVYYHKSKSLNATRDEKRKIVEVVVEMLYALEHTSVSCKSLFGILRVALGLNINKCIRNKLEKMIGSRLDQGSLDNLLLPSPSGMNYLYDVNLVLRFVKAFLNDKTSRTSPLPLRRVARLMDLYMAEVAPDPCLKPSKFLALTKALPDYARSSHDDMYRAVDMYIEVHAEISEEEKVKMCCALNYEKLSAETCINLSKNIRFPSISSIQALVSEQANLKSLLQTASNSKSITTLPSKLEECRNKSSKRDETSDQVVLNGEKLDFLDDNEKLKAHLEGIQWRVMELERVCKKMQSQMGKVMKSRVTSHSQLKSLPWLCS</sequence>
<dbReference type="AlphaFoldDB" id="A0A6J1CEU3"/>
<evidence type="ECO:0000313" key="7">
    <source>
        <dbReference type="RefSeq" id="XP_022140345.1"/>
    </source>
</evidence>
<dbReference type="Proteomes" id="UP000504603">
    <property type="component" value="Unplaced"/>
</dbReference>
<proteinExistence type="inferred from homology"/>
<dbReference type="InterPro" id="IPR011333">
    <property type="entry name" value="SKP1/BTB/POZ_sf"/>
</dbReference>
<evidence type="ECO:0000256" key="1">
    <source>
        <dbReference type="ARBA" id="ARBA00004906"/>
    </source>
</evidence>
<dbReference type="Gene3D" id="3.30.710.10">
    <property type="entry name" value="Potassium Channel Kv1.1, Chain A"/>
    <property type="match status" value="1"/>
</dbReference>
<evidence type="ECO:0000313" key="6">
    <source>
        <dbReference type="Proteomes" id="UP000504603"/>
    </source>
</evidence>
<dbReference type="KEGG" id="mcha:111011040"/>
<evidence type="ECO:0000256" key="3">
    <source>
        <dbReference type="PROSITE-ProRule" id="PRU00982"/>
    </source>
</evidence>
<dbReference type="PROSITE" id="PS50097">
    <property type="entry name" value="BTB"/>
    <property type="match status" value="1"/>
</dbReference>
<reference evidence="7" key="1">
    <citation type="submission" date="2025-08" db="UniProtKB">
        <authorList>
            <consortium name="RefSeq"/>
        </authorList>
    </citation>
    <scope>IDENTIFICATION</scope>
    <source>
        <strain evidence="7">OHB3-1</strain>
    </source>
</reference>
<protein>
    <submittedName>
        <fullName evidence="7">BTB/POZ domain-containing protein At3g22104-like</fullName>
    </submittedName>
</protein>
<dbReference type="SUPFAM" id="SSF54695">
    <property type="entry name" value="POZ domain"/>
    <property type="match status" value="1"/>
</dbReference>
<comment type="pathway">
    <text evidence="1">Protein modification; protein ubiquitination.</text>
</comment>
<name>A0A6J1CEU3_MOMCH</name>
<dbReference type="SMART" id="SM00225">
    <property type="entry name" value="BTB"/>
    <property type="match status" value="1"/>
</dbReference>
<evidence type="ECO:0000256" key="2">
    <source>
        <dbReference type="ARBA" id="ARBA00022786"/>
    </source>
</evidence>
<dbReference type="OrthoDB" id="624345at2759"/>
<keyword evidence="2" id="KW-0833">Ubl conjugation pathway</keyword>
<comment type="similarity">
    <text evidence="3">Belongs to the NPH3 family.</text>
</comment>
<evidence type="ECO:0000259" key="5">
    <source>
        <dbReference type="PROSITE" id="PS51649"/>
    </source>
</evidence>
<dbReference type="InterPro" id="IPR027356">
    <property type="entry name" value="NPH3_dom"/>
</dbReference>
<organism evidence="6 7">
    <name type="scientific">Momordica charantia</name>
    <name type="common">Bitter gourd</name>
    <name type="synonym">Balsam pear</name>
    <dbReference type="NCBI Taxonomy" id="3673"/>
    <lineage>
        <taxon>Eukaryota</taxon>
        <taxon>Viridiplantae</taxon>
        <taxon>Streptophyta</taxon>
        <taxon>Embryophyta</taxon>
        <taxon>Tracheophyta</taxon>
        <taxon>Spermatophyta</taxon>
        <taxon>Magnoliopsida</taxon>
        <taxon>eudicotyledons</taxon>
        <taxon>Gunneridae</taxon>
        <taxon>Pentapetalae</taxon>
        <taxon>rosids</taxon>
        <taxon>fabids</taxon>
        <taxon>Cucurbitales</taxon>
        <taxon>Cucurbitaceae</taxon>
        <taxon>Momordiceae</taxon>
        <taxon>Momordica</taxon>
    </lineage>
</organism>
<accession>A0A6J1CEU3</accession>
<keyword evidence="6" id="KW-1185">Reference proteome</keyword>
<dbReference type="GeneID" id="111011040"/>
<gene>
    <name evidence="7" type="primary">LOC111011040</name>
</gene>
<dbReference type="GO" id="GO:0016567">
    <property type="term" value="P:protein ubiquitination"/>
    <property type="evidence" value="ECO:0007669"/>
    <property type="project" value="UniProtKB-UniPathway"/>
</dbReference>
<dbReference type="PROSITE" id="PS51649">
    <property type="entry name" value="NPH3"/>
    <property type="match status" value="1"/>
</dbReference>
<feature type="domain" description="NPH3" evidence="5">
    <location>
        <begin position="189"/>
        <end position="440"/>
    </location>
</feature>
<dbReference type="Pfam" id="PF03000">
    <property type="entry name" value="NPH3"/>
    <property type="match status" value="1"/>
</dbReference>
<dbReference type="RefSeq" id="XP_022140345.1">
    <property type="nucleotide sequence ID" value="XM_022284653.1"/>
</dbReference>
<dbReference type="UniPathway" id="UPA00143"/>
<evidence type="ECO:0000259" key="4">
    <source>
        <dbReference type="PROSITE" id="PS50097"/>
    </source>
</evidence>
<feature type="domain" description="BTB" evidence="4">
    <location>
        <begin position="5"/>
        <end position="69"/>
    </location>
</feature>
<dbReference type="PANTHER" id="PTHR32370">
    <property type="entry name" value="OS12G0117600 PROTEIN"/>
    <property type="match status" value="1"/>
</dbReference>
<dbReference type="InterPro" id="IPR000210">
    <property type="entry name" value="BTB/POZ_dom"/>
</dbReference>
<dbReference type="InterPro" id="IPR043454">
    <property type="entry name" value="NPH3/RPT2-like"/>
</dbReference>